<dbReference type="PANTHER" id="PTHR30367:SF12">
    <property type="entry name" value="P-HYDROXYBENZOIC ACID EFFLUX PUMP SUBUNIT AAEA"/>
    <property type="match status" value="1"/>
</dbReference>
<dbReference type="Pfam" id="PF25876">
    <property type="entry name" value="HH_MFP_RND"/>
    <property type="match status" value="1"/>
</dbReference>
<evidence type="ECO:0000256" key="1">
    <source>
        <dbReference type="ARBA" id="ARBA00004167"/>
    </source>
</evidence>
<dbReference type="GO" id="GO:0055085">
    <property type="term" value="P:transmembrane transport"/>
    <property type="evidence" value="ECO:0007669"/>
    <property type="project" value="InterPro"/>
</dbReference>
<dbReference type="InterPro" id="IPR050393">
    <property type="entry name" value="MFP_Efflux_Pump"/>
</dbReference>
<dbReference type="Pfam" id="PF25917">
    <property type="entry name" value="BSH_RND"/>
    <property type="match status" value="1"/>
</dbReference>
<dbReference type="Gene3D" id="2.40.30.170">
    <property type="match status" value="1"/>
</dbReference>
<accession>A0A067Z595</accession>
<name>A0A067Z595_GLUOY</name>
<evidence type="ECO:0000259" key="3">
    <source>
        <dbReference type="Pfam" id="PF25917"/>
    </source>
</evidence>
<dbReference type="RefSeq" id="WP_011253626.1">
    <property type="nucleotide sequence ID" value="NZ_CP004373.1"/>
</dbReference>
<dbReference type="KEGG" id="goy:GLS_c15270"/>
<dbReference type="Proteomes" id="UP000031656">
    <property type="component" value="Chromosome"/>
</dbReference>
<feature type="domain" description="Multidrug resistance protein MdtA-like barrel-sandwich hybrid" evidence="3">
    <location>
        <begin position="46"/>
        <end position="183"/>
    </location>
</feature>
<dbReference type="InterPro" id="IPR058634">
    <property type="entry name" value="AaeA-lik-b-barrel"/>
</dbReference>
<reference evidence="5 7" key="1">
    <citation type="journal article" date="2015" name="Appl. Microbiol. Biotechnol.">
        <title>The consequence of an additional NADH dehydrogenase paralog on the growth of Gluconobacter oxydans DSM3504.</title>
        <authorList>
            <person name="Kostner D."/>
            <person name="Luchterhand B."/>
            <person name="Junker A."/>
            <person name="Volland S."/>
            <person name="Daniel R."/>
            <person name="Buchs J."/>
            <person name="Liebl W."/>
            <person name="Ehrenreich A."/>
        </authorList>
    </citation>
    <scope>NUCLEOTIDE SEQUENCE [LARGE SCALE GENOMIC DNA]</scope>
    <source>
        <strain evidence="5">DSM 3504</strain>
    </source>
</reference>
<sequence>MNWTRSVIRVLLTLIVLALAIGLGRTMWDIYVLAPWTRDGRVRVYVVDAAPEVSGTVVAVPVVDNQFVHKGDPLFVLDPVRFRLDIDAARARVAGAEEDLKLRTSDAKRRMGLGGIVSAEEQEDFNSNVETQRAKVNAAKAELNTALLNLQRSTVYSPVDGYITNLNLRVGDYAHAGVSGLAVIDAHSYWINGYFEETKMHGVHVGDEARIKLMGYKQIIMAHVVSIGRGINDQNGVSDKLGLPDVNPIFTWVRLAQRIPVRLEFDNVPPEITLAAGMTATVTIGRETPGARGRLTTWLQNHL</sequence>
<comment type="subcellular location">
    <subcellularLocation>
        <location evidence="1">Membrane</location>
        <topology evidence="1">Single-pass membrane protein</topology>
    </subcellularLocation>
</comment>
<dbReference type="InterPro" id="IPR058624">
    <property type="entry name" value="MdtA-like_HH"/>
</dbReference>
<evidence type="ECO:0000313" key="5">
    <source>
        <dbReference type="EMBL" id="AHK71414.1"/>
    </source>
</evidence>
<feature type="domain" description="Multidrug resistance protein MdtA-like alpha-helical hairpin" evidence="2">
    <location>
        <begin position="87"/>
        <end position="151"/>
    </location>
</feature>
<evidence type="ECO:0000259" key="4">
    <source>
        <dbReference type="Pfam" id="PF25963"/>
    </source>
</evidence>
<dbReference type="EMBL" id="CP004373">
    <property type="protein sequence ID" value="AHK72091.1"/>
    <property type="molecule type" value="Genomic_DNA"/>
</dbReference>
<feature type="domain" description="p-hydroxybenzoic acid efflux pump subunit AaeA-like beta-barrel" evidence="4">
    <location>
        <begin position="188"/>
        <end position="284"/>
    </location>
</feature>
<dbReference type="PANTHER" id="PTHR30367">
    <property type="entry name" value="P-HYDROXYBENZOIC ACID EFFLUX PUMP SUBUNIT AAEA-RELATED"/>
    <property type="match status" value="1"/>
</dbReference>
<dbReference type="Gene3D" id="2.40.50.100">
    <property type="match status" value="1"/>
</dbReference>
<evidence type="ECO:0000259" key="2">
    <source>
        <dbReference type="Pfam" id="PF25876"/>
    </source>
</evidence>
<dbReference type="GeneID" id="56906445"/>
<dbReference type="KEGG" id="goy:GLS_c22200"/>
<dbReference type="EMBL" id="CP004373">
    <property type="protein sequence ID" value="AHK71414.1"/>
    <property type="molecule type" value="Genomic_DNA"/>
</dbReference>
<dbReference type="SUPFAM" id="SSF111369">
    <property type="entry name" value="HlyD-like secretion proteins"/>
    <property type="match status" value="1"/>
</dbReference>
<dbReference type="HOGENOM" id="CLU_018816_15_2_5"/>
<dbReference type="AlphaFoldDB" id="A0A067Z595"/>
<evidence type="ECO:0000313" key="7">
    <source>
        <dbReference type="Proteomes" id="UP000031656"/>
    </source>
</evidence>
<evidence type="ECO:0000313" key="6">
    <source>
        <dbReference type="EMBL" id="AHK72091.1"/>
    </source>
</evidence>
<protein>
    <submittedName>
        <fullName evidence="5">Putative multidrug resistance efflux pump</fullName>
    </submittedName>
</protein>
<gene>
    <name evidence="5" type="ORF">GLS_c15270</name>
    <name evidence="6" type="ORF">GLS_c22200</name>
</gene>
<dbReference type="InterPro" id="IPR058625">
    <property type="entry name" value="MdtA-like_BSH"/>
</dbReference>
<proteinExistence type="predicted"/>
<organism evidence="5 7">
    <name type="scientific">Gluconobacter oxydans DSM 3504</name>
    <dbReference type="NCBI Taxonomy" id="1288313"/>
    <lineage>
        <taxon>Bacteria</taxon>
        <taxon>Pseudomonadati</taxon>
        <taxon>Pseudomonadota</taxon>
        <taxon>Alphaproteobacteria</taxon>
        <taxon>Acetobacterales</taxon>
        <taxon>Acetobacteraceae</taxon>
        <taxon>Gluconobacter</taxon>
    </lineage>
</organism>
<dbReference type="Pfam" id="PF25963">
    <property type="entry name" value="Beta-barrel_AAEA"/>
    <property type="match status" value="1"/>
</dbReference>